<name>A0A5N6YR71_9EURO</name>
<organism evidence="1 2">
    <name type="scientific">Aspergillus coremiiformis</name>
    <dbReference type="NCBI Taxonomy" id="138285"/>
    <lineage>
        <taxon>Eukaryota</taxon>
        <taxon>Fungi</taxon>
        <taxon>Dikarya</taxon>
        <taxon>Ascomycota</taxon>
        <taxon>Pezizomycotina</taxon>
        <taxon>Eurotiomycetes</taxon>
        <taxon>Eurotiomycetidae</taxon>
        <taxon>Eurotiales</taxon>
        <taxon>Aspergillaceae</taxon>
        <taxon>Aspergillus</taxon>
        <taxon>Aspergillus subgen. Circumdati</taxon>
    </lineage>
</organism>
<evidence type="ECO:0000313" key="1">
    <source>
        <dbReference type="EMBL" id="KAE8348042.1"/>
    </source>
</evidence>
<dbReference type="EMBL" id="ML739909">
    <property type="protein sequence ID" value="KAE8348042.1"/>
    <property type="molecule type" value="Genomic_DNA"/>
</dbReference>
<keyword evidence="2" id="KW-1185">Reference proteome</keyword>
<dbReference type="OrthoDB" id="4460827at2759"/>
<accession>A0A5N6YR71</accession>
<evidence type="ECO:0000313" key="2">
    <source>
        <dbReference type="Proteomes" id="UP000327118"/>
    </source>
</evidence>
<protein>
    <submittedName>
        <fullName evidence="1">Uncharacterized protein</fullName>
    </submittedName>
</protein>
<dbReference type="AlphaFoldDB" id="A0A5N6YR71"/>
<dbReference type="Proteomes" id="UP000327118">
    <property type="component" value="Unassembled WGS sequence"/>
</dbReference>
<proteinExistence type="predicted"/>
<reference evidence="2" key="1">
    <citation type="submission" date="2019-04" db="EMBL/GenBank/DDBJ databases">
        <title>Friends and foes A comparative genomics studyof 23 Aspergillus species from section Flavi.</title>
        <authorList>
            <consortium name="DOE Joint Genome Institute"/>
            <person name="Kjaerbolling I."/>
            <person name="Vesth T."/>
            <person name="Frisvad J.C."/>
            <person name="Nybo J.L."/>
            <person name="Theobald S."/>
            <person name="Kildgaard S."/>
            <person name="Isbrandt T."/>
            <person name="Kuo A."/>
            <person name="Sato A."/>
            <person name="Lyhne E.K."/>
            <person name="Kogle M.E."/>
            <person name="Wiebenga A."/>
            <person name="Kun R.S."/>
            <person name="Lubbers R.J."/>
            <person name="Makela M.R."/>
            <person name="Barry K."/>
            <person name="Chovatia M."/>
            <person name="Clum A."/>
            <person name="Daum C."/>
            <person name="Haridas S."/>
            <person name="He G."/>
            <person name="LaButti K."/>
            <person name="Lipzen A."/>
            <person name="Mondo S."/>
            <person name="Riley R."/>
            <person name="Salamov A."/>
            <person name="Simmons B.A."/>
            <person name="Magnuson J.K."/>
            <person name="Henrissat B."/>
            <person name="Mortensen U.H."/>
            <person name="Larsen T.O."/>
            <person name="Devries R.P."/>
            <person name="Grigoriev I.V."/>
            <person name="Machida M."/>
            <person name="Baker S.E."/>
            <person name="Andersen M.R."/>
        </authorList>
    </citation>
    <scope>NUCLEOTIDE SEQUENCE [LARGE SCALE GENOMIC DNA]</scope>
    <source>
        <strain evidence="2">CBS 553.77</strain>
    </source>
</reference>
<sequence>MELVWPVNVDLSRRVLGVRQKKKGKGGSTLAPWLRPDGLKRFSGSAPLCTALIERADEPILLRYASIICIQLYQPTLIMAGFVQNIIGPDMAGYIRKEILEAKLRTLFGCAIPVRHINERFVFNAPRLLTQSEIDDLRD</sequence>
<gene>
    <name evidence="1" type="ORF">BDV28DRAFT_153385</name>
</gene>